<organism evidence="7 8">
    <name type="scientific">Luteococcus peritonei</name>
    <dbReference type="NCBI Taxonomy" id="88874"/>
    <lineage>
        <taxon>Bacteria</taxon>
        <taxon>Bacillati</taxon>
        <taxon>Actinomycetota</taxon>
        <taxon>Actinomycetes</taxon>
        <taxon>Propionibacteriales</taxon>
        <taxon>Propionibacteriaceae</taxon>
        <taxon>Luteococcus</taxon>
    </lineage>
</organism>
<dbReference type="EMBL" id="JBHUFZ010000010">
    <property type="protein sequence ID" value="MFD1889447.1"/>
    <property type="molecule type" value="Genomic_DNA"/>
</dbReference>
<accession>A0ABW4RSZ1</accession>
<sequence>MTPQEQDLAGWFSDHLWALWGALALVLACAEMLTLDLTLLMLSSGALAGGLVALVVPGMLWLQVLVALGVAAAMLGFLRPTLLERVRRAPGYRSSLNKLVGSEGAATAAITRTGGEVKVNGELWSARLVPGVAAVEVGEIVEVYEVDGATLVVYPVERELGGRSSAAEIE</sequence>
<feature type="transmembrane region" description="Helical" evidence="5">
    <location>
        <begin position="12"/>
        <end position="30"/>
    </location>
</feature>
<gene>
    <name evidence="7" type="ORF">ACFSCS_04485</name>
</gene>
<name>A0ABW4RSZ1_9ACTN</name>
<reference evidence="8" key="1">
    <citation type="journal article" date="2019" name="Int. J. Syst. Evol. Microbiol.">
        <title>The Global Catalogue of Microorganisms (GCM) 10K type strain sequencing project: providing services to taxonomists for standard genome sequencing and annotation.</title>
        <authorList>
            <consortium name="The Broad Institute Genomics Platform"/>
            <consortium name="The Broad Institute Genome Sequencing Center for Infectious Disease"/>
            <person name="Wu L."/>
            <person name="Ma J."/>
        </authorList>
    </citation>
    <scope>NUCLEOTIDE SEQUENCE [LARGE SCALE GENOMIC DNA]</scope>
    <source>
        <strain evidence="8">CAIM 431</strain>
    </source>
</reference>
<dbReference type="SUPFAM" id="SSF141322">
    <property type="entry name" value="NfeD domain-like"/>
    <property type="match status" value="1"/>
</dbReference>
<evidence type="ECO:0000313" key="8">
    <source>
        <dbReference type="Proteomes" id="UP001597326"/>
    </source>
</evidence>
<keyword evidence="8" id="KW-1185">Reference proteome</keyword>
<dbReference type="InterPro" id="IPR012340">
    <property type="entry name" value="NA-bd_OB-fold"/>
</dbReference>
<evidence type="ECO:0000256" key="1">
    <source>
        <dbReference type="ARBA" id="ARBA00004141"/>
    </source>
</evidence>
<proteinExistence type="predicted"/>
<evidence type="ECO:0000256" key="2">
    <source>
        <dbReference type="ARBA" id="ARBA00022692"/>
    </source>
</evidence>
<keyword evidence="3 5" id="KW-1133">Transmembrane helix</keyword>
<dbReference type="InterPro" id="IPR002810">
    <property type="entry name" value="NfeD-like_C"/>
</dbReference>
<keyword evidence="4 5" id="KW-0472">Membrane</keyword>
<dbReference type="Proteomes" id="UP001597326">
    <property type="component" value="Unassembled WGS sequence"/>
</dbReference>
<comment type="caution">
    <text evidence="7">The sequence shown here is derived from an EMBL/GenBank/DDBJ whole genome shotgun (WGS) entry which is preliminary data.</text>
</comment>
<protein>
    <submittedName>
        <fullName evidence="7">NfeD family protein</fullName>
    </submittedName>
</protein>
<dbReference type="PANTHER" id="PTHR33507">
    <property type="entry name" value="INNER MEMBRANE PROTEIN YBBJ"/>
    <property type="match status" value="1"/>
</dbReference>
<dbReference type="Gene3D" id="2.40.50.140">
    <property type="entry name" value="Nucleic acid-binding proteins"/>
    <property type="match status" value="1"/>
</dbReference>
<feature type="domain" description="NfeD-like C-terminal" evidence="6">
    <location>
        <begin position="97"/>
        <end position="155"/>
    </location>
</feature>
<feature type="transmembrane region" description="Helical" evidence="5">
    <location>
        <begin position="37"/>
        <end position="54"/>
    </location>
</feature>
<dbReference type="Pfam" id="PF01957">
    <property type="entry name" value="NfeD"/>
    <property type="match status" value="1"/>
</dbReference>
<evidence type="ECO:0000259" key="6">
    <source>
        <dbReference type="Pfam" id="PF01957"/>
    </source>
</evidence>
<evidence type="ECO:0000256" key="3">
    <source>
        <dbReference type="ARBA" id="ARBA00022989"/>
    </source>
</evidence>
<evidence type="ECO:0000256" key="5">
    <source>
        <dbReference type="SAM" id="Phobius"/>
    </source>
</evidence>
<feature type="transmembrane region" description="Helical" evidence="5">
    <location>
        <begin position="60"/>
        <end position="78"/>
    </location>
</feature>
<comment type="subcellular location">
    <subcellularLocation>
        <location evidence="1">Membrane</location>
        <topology evidence="1">Multi-pass membrane protein</topology>
    </subcellularLocation>
</comment>
<dbReference type="RefSeq" id="WP_386751639.1">
    <property type="nucleotide sequence ID" value="NZ_BAAAIX010000008.1"/>
</dbReference>
<evidence type="ECO:0000256" key="4">
    <source>
        <dbReference type="ARBA" id="ARBA00023136"/>
    </source>
</evidence>
<dbReference type="PANTHER" id="PTHR33507:SF3">
    <property type="entry name" value="INNER MEMBRANE PROTEIN YBBJ"/>
    <property type="match status" value="1"/>
</dbReference>
<evidence type="ECO:0000313" key="7">
    <source>
        <dbReference type="EMBL" id="MFD1889447.1"/>
    </source>
</evidence>
<dbReference type="InterPro" id="IPR052165">
    <property type="entry name" value="Membrane_assoc_protease"/>
</dbReference>
<keyword evidence="2 5" id="KW-0812">Transmembrane</keyword>